<name>A0A9P1E8D6_CUSEU</name>
<dbReference type="InterPro" id="IPR011990">
    <property type="entry name" value="TPR-like_helical_dom_sf"/>
</dbReference>
<evidence type="ECO:0000313" key="5">
    <source>
        <dbReference type="Proteomes" id="UP001152484"/>
    </source>
</evidence>
<dbReference type="Pfam" id="PF01535">
    <property type="entry name" value="PPR"/>
    <property type="match status" value="1"/>
</dbReference>
<sequence>MKKTNSVPRHYFNWAFRGLSTGNINSLIPHPHSFNFPGFHDLAFVCKTQDSYFELSKSKFASINNLEDAIVLYRQMVTMRPRPPTEKFNQILNAVVKMGCYHDAFSLFQDIFASALFLIDECTLNIVANSLTRLSKVDLVFAILGIHLKLGLVANAVSFNTLLKGLFLQHRVQDAVWLFQKSLNEKVCEVNEVTLSILIDGLCKAGHTVKASKLLHLFEEKGNCKPNVFSYNTVIDSVQGSNV</sequence>
<comment type="similarity">
    <text evidence="1">Belongs to the PPR family. P subfamily.</text>
</comment>
<keyword evidence="5" id="KW-1185">Reference proteome</keyword>
<evidence type="ECO:0008006" key="6">
    <source>
        <dbReference type="Google" id="ProtNLM"/>
    </source>
</evidence>
<evidence type="ECO:0000256" key="2">
    <source>
        <dbReference type="ARBA" id="ARBA00022737"/>
    </source>
</evidence>
<evidence type="ECO:0000256" key="3">
    <source>
        <dbReference type="PROSITE-ProRule" id="PRU00708"/>
    </source>
</evidence>
<accession>A0A9P1E8D6</accession>
<dbReference type="PROSITE" id="PS51375">
    <property type="entry name" value="PPR"/>
    <property type="match status" value="1"/>
</dbReference>
<dbReference type="PANTHER" id="PTHR47941">
    <property type="entry name" value="PENTATRICOPEPTIDE REPEAT-CONTAINING PROTEIN 3, MITOCHONDRIAL"/>
    <property type="match status" value="1"/>
</dbReference>
<comment type="caution">
    <text evidence="4">The sequence shown here is derived from an EMBL/GenBank/DDBJ whole genome shotgun (WGS) entry which is preliminary data.</text>
</comment>
<reference evidence="4" key="1">
    <citation type="submission" date="2022-07" db="EMBL/GenBank/DDBJ databases">
        <authorList>
            <person name="Macas J."/>
            <person name="Novak P."/>
            <person name="Neumann P."/>
        </authorList>
    </citation>
    <scope>NUCLEOTIDE SEQUENCE</scope>
</reference>
<feature type="repeat" description="PPR" evidence="3">
    <location>
        <begin position="191"/>
        <end position="225"/>
    </location>
</feature>
<evidence type="ECO:0000313" key="4">
    <source>
        <dbReference type="EMBL" id="CAH9086495.1"/>
    </source>
</evidence>
<dbReference type="OrthoDB" id="1303802at2759"/>
<proteinExistence type="inferred from homology"/>
<organism evidence="4 5">
    <name type="scientific">Cuscuta europaea</name>
    <name type="common">European dodder</name>
    <dbReference type="NCBI Taxonomy" id="41803"/>
    <lineage>
        <taxon>Eukaryota</taxon>
        <taxon>Viridiplantae</taxon>
        <taxon>Streptophyta</taxon>
        <taxon>Embryophyta</taxon>
        <taxon>Tracheophyta</taxon>
        <taxon>Spermatophyta</taxon>
        <taxon>Magnoliopsida</taxon>
        <taxon>eudicotyledons</taxon>
        <taxon>Gunneridae</taxon>
        <taxon>Pentapetalae</taxon>
        <taxon>asterids</taxon>
        <taxon>lamiids</taxon>
        <taxon>Solanales</taxon>
        <taxon>Convolvulaceae</taxon>
        <taxon>Cuscuteae</taxon>
        <taxon>Cuscuta</taxon>
        <taxon>Cuscuta subgen. Cuscuta</taxon>
    </lineage>
</organism>
<evidence type="ECO:0000256" key="1">
    <source>
        <dbReference type="ARBA" id="ARBA00007626"/>
    </source>
</evidence>
<gene>
    <name evidence="4" type="ORF">CEURO_LOCUS9653</name>
</gene>
<dbReference type="InterPro" id="IPR002885">
    <property type="entry name" value="PPR_rpt"/>
</dbReference>
<dbReference type="Gene3D" id="1.25.40.10">
    <property type="entry name" value="Tetratricopeptide repeat domain"/>
    <property type="match status" value="2"/>
</dbReference>
<dbReference type="EMBL" id="CAMAPE010000019">
    <property type="protein sequence ID" value="CAH9086495.1"/>
    <property type="molecule type" value="Genomic_DNA"/>
</dbReference>
<protein>
    <recommendedName>
        <fullName evidence="6">Pentatricopeptide repeat-containing protein</fullName>
    </recommendedName>
</protein>
<dbReference type="Pfam" id="PF13041">
    <property type="entry name" value="PPR_2"/>
    <property type="match status" value="1"/>
</dbReference>
<keyword evidence="2" id="KW-0677">Repeat</keyword>
<dbReference type="AlphaFoldDB" id="A0A9P1E8D6"/>
<dbReference type="NCBIfam" id="TIGR00756">
    <property type="entry name" value="PPR"/>
    <property type="match status" value="1"/>
</dbReference>
<dbReference type="Proteomes" id="UP001152484">
    <property type="component" value="Unassembled WGS sequence"/>
</dbReference>